<reference evidence="3" key="1">
    <citation type="submission" date="2020-08" db="EMBL/GenBank/DDBJ databases">
        <title>Taxonomic study for Lactobacillus species isolated from hardwood bark.</title>
        <authorList>
            <person name="Tohno M."/>
            <person name="Tanizawa Y."/>
        </authorList>
    </citation>
    <scope>NUCLEOTIDE SEQUENCE</scope>
    <source>
        <strain evidence="3">B40</strain>
    </source>
</reference>
<protein>
    <submittedName>
        <fullName evidence="3">Copper-binding protein</fullName>
    </submittedName>
</protein>
<dbReference type="Proteomes" id="UP000677218">
    <property type="component" value="Unassembled WGS sequence"/>
</dbReference>
<proteinExistence type="predicted"/>
<dbReference type="Pfam" id="PF13473">
    <property type="entry name" value="Cupredoxin_1"/>
    <property type="match status" value="1"/>
</dbReference>
<feature type="domain" description="EfeO-type cupredoxin-like" evidence="2">
    <location>
        <begin position="16"/>
        <end position="124"/>
    </location>
</feature>
<organism evidence="3 4">
    <name type="scientific">Lactobacillus corticis</name>
    <dbReference type="NCBI Taxonomy" id="2201249"/>
    <lineage>
        <taxon>Bacteria</taxon>
        <taxon>Bacillati</taxon>
        <taxon>Bacillota</taxon>
        <taxon>Bacilli</taxon>
        <taxon>Lactobacillales</taxon>
        <taxon>Lactobacillaceae</taxon>
        <taxon>Lactobacillus</taxon>
    </lineage>
</organism>
<evidence type="ECO:0000313" key="4">
    <source>
        <dbReference type="Proteomes" id="UP000677218"/>
    </source>
</evidence>
<evidence type="ECO:0000256" key="1">
    <source>
        <dbReference type="SAM" id="Phobius"/>
    </source>
</evidence>
<comment type="caution">
    <text evidence="3">The sequence shown here is derived from an EMBL/GenBank/DDBJ whole genome shotgun (WGS) entry which is preliminary data.</text>
</comment>
<dbReference type="InterPro" id="IPR028096">
    <property type="entry name" value="EfeO_Cupredoxin"/>
</dbReference>
<name>A0A916VHD6_9LACO</name>
<evidence type="ECO:0000259" key="2">
    <source>
        <dbReference type="Pfam" id="PF13473"/>
    </source>
</evidence>
<keyword evidence="1" id="KW-1133">Transmembrane helix</keyword>
<keyword evidence="1" id="KW-0812">Transmembrane</keyword>
<evidence type="ECO:0000313" key="3">
    <source>
        <dbReference type="EMBL" id="GFZ26522.1"/>
    </source>
</evidence>
<dbReference type="RefSeq" id="WP_212780222.1">
    <property type="nucleotide sequence ID" value="NZ_BMAY01000002.1"/>
</dbReference>
<dbReference type="InterPro" id="IPR008972">
    <property type="entry name" value="Cupredoxin"/>
</dbReference>
<keyword evidence="1" id="KW-0472">Membrane</keyword>
<dbReference type="EMBL" id="BMAY01000002">
    <property type="protein sequence ID" value="GFZ26522.1"/>
    <property type="molecule type" value="Genomic_DNA"/>
</dbReference>
<dbReference type="SUPFAM" id="SSF49503">
    <property type="entry name" value="Cupredoxins"/>
    <property type="match status" value="1"/>
</dbReference>
<accession>A0A916VHD6</accession>
<keyword evidence="4" id="KW-1185">Reference proteome</keyword>
<sequence>MAASQIITIVFGLGLIAFILWWFFAPHKETAVHAEVKDGQQSETVVVKGGYSPATIIVKKGLPATINFDLQDSTACLSMITFDKLGINEKLNAAKDTTVKIPTSQAGEYNFACGMDMFHGKVIVK</sequence>
<gene>
    <name evidence="3" type="ORF">LCB40_04020</name>
</gene>
<feature type="transmembrane region" description="Helical" evidence="1">
    <location>
        <begin position="6"/>
        <end position="24"/>
    </location>
</feature>
<dbReference type="AlphaFoldDB" id="A0A916VHD6"/>
<dbReference type="Gene3D" id="2.60.40.420">
    <property type="entry name" value="Cupredoxins - blue copper proteins"/>
    <property type="match status" value="1"/>
</dbReference>